<dbReference type="EMBL" id="CP030085">
    <property type="protein sequence ID" value="AWW50542.1"/>
    <property type="molecule type" value="Genomic_DNA"/>
</dbReference>
<gene>
    <name evidence="1" type="ORF">Pas1_09205</name>
</gene>
<protein>
    <submittedName>
        <fullName evidence="1">Uncharacterized protein</fullName>
    </submittedName>
</protein>
<dbReference type="PROSITE" id="PS51257">
    <property type="entry name" value="PROKAR_LIPOPROTEIN"/>
    <property type="match status" value="1"/>
</dbReference>
<dbReference type="Proteomes" id="UP000248592">
    <property type="component" value="Chromosome"/>
</dbReference>
<evidence type="ECO:0000313" key="2">
    <source>
        <dbReference type="Proteomes" id="UP000248592"/>
    </source>
</evidence>
<organism evidence="1 2">
    <name type="scientific">Polynucleobacter paneuropaeus</name>
    <dbReference type="NCBI Taxonomy" id="2527775"/>
    <lineage>
        <taxon>Bacteria</taxon>
        <taxon>Pseudomonadati</taxon>
        <taxon>Pseudomonadota</taxon>
        <taxon>Betaproteobacteria</taxon>
        <taxon>Burkholderiales</taxon>
        <taxon>Burkholderiaceae</taxon>
        <taxon>Polynucleobacter</taxon>
    </lineage>
</organism>
<dbReference type="AlphaFoldDB" id="A0A2Z4JVZ1"/>
<name>A0A2Z4JVZ1_9BURK</name>
<proteinExistence type="predicted"/>
<evidence type="ECO:0000313" key="1">
    <source>
        <dbReference type="EMBL" id="AWW50542.1"/>
    </source>
</evidence>
<dbReference type="RefSeq" id="WP_112295078.1">
    <property type="nucleotide sequence ID" value="NZ_CBCSBS010000002.1"/>
</dbReference>
<reference evidence="2" key="1">
    <citation type="submission" date="2018-06" db="EMBL/GenBank/DDBJ databases">
        <title>Description of a new Polynucleobacter species.</title>
        <authorList>
            <person name="Hahn M.W."/>
        </authorList>
    </citation>
    <scope>NUCLEOTIDE SEQUENCE [LARGE SCALE GENOMIC DNA]</scope>
    <source>
        <strain evidence="2">MG-25-Pas1-D2</strain>
    </source>
</reference>
<sequence>MFLTVHRAPQHGLICLLLALVGCPVLGAPFEIKVHDELIAEYQESAYEIETNLFQAPASQGLKTNVFQTRLEYGYGIAKNSEVGANIYLSNYNGVSYVNGGKLSYMYIPTHDEEGLWHYGVKNEINYIKDVGGTETTFYELTPILALQLQDWRFTINPSVDIVLNKYSSATFSPSAKVAYGLTHSLDIGMEYYADNLPNKSLYNVTQQPHTAYVVIDAKHNKSTFNFGVGKGVTTNSDNWVIKLIASLSFD</sequence>
<accession>A0A2Z4JVZ1</accession>